<dbReference type="Proteomes" id="UP000237105">
    <property type="component" value="Unassembled WGS sequence"/>
</dbReference>
<dbReference type="Pfam" id="PF01119">
    <property type="entry name" value="DNA_mis_repair"/>
    <property type="match status" value="1"/>
</dbReference>
<dbReference type="InterPro" id="IPR014762">
    <property type="entry name" value="DNA_mismatch_repair_CS"/>
</dbReference>
<dbReference type="GO" id="GO:0140664">
    <property type="term" value="F:ATP-dependent DNA damage sensor activity"/>
    <property type="evidence" value="ECO:0007669"/>
    <property type="project" value="InterPro"/>
</dbReference>
<accession>A0A2P5BMP4</accession>
<dbReference type="InterPro" id="IPR013507">
    <property type="entry name" value="DNA_mismatch_S5_2-like"/>
</dbReference>
<evidence type="ECO:0000256" key="1">
    <source>
        <dbReference type="ARBA" id="ARBA00006082"/>
    </source>
</evidence>
<comment type="similarity">
    <text evidence="1">Belongs to the DNA mismatch repair MutL/HexB family.</text>
</comment>
<keyword evidence="6" id="KW-1185">Reference proteome</keyword>
<dbReference type="GO" id="GO:0016887">
    <property type="term" value="F:ATP hydrolysis activity"/>
    <property type="evidence" value="ECO:0007669"/>
    <property type="project" value="InterPro"/>
</dbReference>
<dbReference type="InterPro" id="IPR038973">
    <property type="entry name" value="MutL/Mlh/Pms-like"/>
</dbReference>
<dbReference type="GO" id="GO:0005524">
    <property type="term" value="F:ATP binding"/>
    <property type="evidence" value="ECO:0007669"/>
    <property type="project" value="InterPro"/>
</dbReference>
<dbReference type="SUPFAM" id="SSF54211">
    <property type="entry name" value="Ribosomal protein S5 domain 2-like"/>
    <property type="match status" value="1"/>
</dbReference>
<dbReference type="InterPro" id="IPR020568">
    <property type="entry name" value="Ribosomal_Su5_D2-typ_SF"/>
</dbReference>
<dbReference type="InterPro" id="IPR014790">
    <property type="entry name" value="MutL_C"/>
</dbReference>
<dbReference type="GO" id="GO:0032300">
    <property type="term" value="C:mismatch repair complex"/>
    <property type="evidence" value="ECO:0007669"/>
    <property type="project" value="InterPro"/>
</dbReference>
<proteinExistence type="inferred from homology"/>
<dbReference type="SUPFAM" id="SSF55874">
    <property type="entry name" value="ATPase domain of HSP90 chaperone/DNA topoisomerase II/histidine kinase"/>
    <property type="match status" value="1"/>
</dbReference>
<dbReference type="STRING" id="3476.A0A2P5BMP4"/>
<feature type="domain" description="DNA mismatch repair protein S5" evidence="4">
    <location>
        <begin position="195"/>
        <end position="329"/>
    </location>
</feature>
<protein>
    <submittedName>
        <fullName evidence="5">DNA mismatch repair protein</fullName>
    </submittedName>
</protein>
<dbReference type="Gene3D" id="3.30.230.10">
    <property type="match status" value="1"/>
</dbReference>
<comment type="caution">
    <text evidence="5">The sequence shown here is derived from an EMBL/GenBank/DDBJ whole genome shotgun (WGS) entry which is preliminary data.</text>
</comment>
<dbReference type="SUPFAM" id="SSF118116">
    <property type="entry name" value="DNA mismatch repair protein MutL"/>
    <property type="match status" value="1"/>
</dbReference>
<dbReference type="FunFam" id="3.30.1370.100:FF:000007">
    <property type="entry name" value="MUTL protein homolog 3"/>
    <property type="match status" value="1"/>
</dbReference>
<evidence type="ECO:0000259" key="4">
    <source>
        <dbReference type="SMART" id="SM01340"/>
    </source>
</evidence>
<gene>
    <name evidence="5" type="ORF">PanWU01x14_226610</name>
</gene>
<sequence length="1289" mass="144919">MLKASSSSSSETHSRSIKSMADGVGSSVRSGVILFDITRVVEELIFNSLDAAASKISVFIGVGTCFVKVVDNGSGITRDGLVLLGQRYATSKYDHFADKDTENRSFGFRGEALASISDVSLLEVVTKASGRPNGYRKVMKGSKCLYLGIYDDKKDAGTTVVVRDLFYNQPVRRKYIQSSEDVLFCTLPSSPMSLLTTYFGIERSTSLHELRISGGKVKLSGYMSGPCDNLSIKAFQYVYINSRFVCKGPIHKLVNQLAAGFQCCDKGKVVSSTQNRKRSRPQTFPAFILNISCPQSFYDLTFEPSKTYVEFKYQMEGLSIMESANTMFCALYLNNSDWVPILTLLDEAIQDLWKENMSYADVRGKDPMLNGDGNAMSLEELHDDNLPRNSTIGKKKCRLQNHEDSSDLISSHLKMLSKEDKYLSHRDQDIAPNQHSSKYYHYFKEKENEMDSNFQIDSSLLTWDHPLAQCMSNNRENQLYISDNNSLSAEDYFLVNEVSSGERRSVWEKDSFEVNLCVSSESAGSALCCQEFTDDAEMSRYGKKPFLKSCSLRGCLPQERALCTDGTDDVNFSLLWEKDSFEVNLGVSSESADSALCCQEFTDDAEMSRYGKKPLMKSCSFRGCLPQERALCTGDACNFKTDCFKIKRILTRPYDRINISDPDGSNQSFDFLSRTLCEDKSPSLQPFPTAEFGRLPKAFERSIPLYEEHIEENDGFSSDSVTKVETIGSDHFNSDFQWCPLSLDSISQTTPWDVDNYTDINILEDGCKSVKTASIKHFSDREENECRYANDLLEKGSRQEKCTTSCSYSGLADAGSDRFFQRHDSNSKFPPKSTNTLTNETDWLLTNETDWLSFGSLGKNHIGCEMYKSQRDTDLYKESRKKFHFLKGRSRSHSAPPFCRSKRRFFTLSCHSSVKAGNGPAYPESCERWKPIAVGDSLLDVRLDLKNLQDLKEDKKKIKNDERFEQSICFDIQNAAPFKEIISKEFQDSLNCGTKWRNCCPQTAHKSRLHDIHDQNNILDIASGFLHLAGDSLVPESINKKNLEGAIVLQQVDKKFIPVVAGRTLAVVDQHAADERIRLEELCQKLNTKVLSGEAKTITFLDAEKVLMLPEIGHQLLHNYAKDIKEWGWICNIHAQDSRSFKRSLNLLHSQPTVVKLIAVPCILGVNLSDIDLMEFLQQLADTDGSSMIPPSVLRVLNSKACRGAIMFGDSLLPSECSLIIEELKQTSLCFQCAHGRPTIAPLVNLEALHKQITKIGLLSDDSNGLWHGLRRHELSLERAAQRLTSASC</sequence>
<dbReference type="PANTHER" id="PTHR10073:SF47">
    <property type="entry name" value="DNA MISMATCH REPAIR PROTEIN MLH3"/>
    <property type="match status" value="1"/>
</dbReference>
<dbReference type="GO" id="GO:0030983">
    <property type="term" value="F:mismatched DNA binding"/>
    <property type="evidence" value="ECO:0007669"/>
    <property type="project" value="InterPro"/>
</dbReference>
<dbReference type="InterPro" id="IPR036890">
    <property type="entry name" value="HATPase_C_sf"/>
</dbReference>
<dbReference type="Gene3D" id="3.30.1540.20">
    <property type="entry name" value="MutL, C-terminal domain, dimerisation subdomain"/>
    <property type="match status" value="1"/>
</dbReference>
<dbReference type="PROSITE" id="PS00058">
    <property type="entry name" value="DNA_MISMATCH_REPAIR_1"/>
    <property type="match status" value="1"/>
</dbReference>
<dbReference type="GO" id="GO:0006298">
    <property type="term" value="P:mismatch repair"/>
    <property type="evidence" value="ECO:0007669"/>
    <property type="project" value="InterPro"/>
</dbReference>
<dbReference type="InterPro" id="IPR042120">
    <property type="entry name" value="MutL_C_dimsub"/>
</dbReference>
<dbReference type="EMBL" id="JXTB01000251">
    <property type="protein sequence ID" value="PON50024.1"/>
    <property type="molecule type" value="Genomic_DNA"/>
</dbReference>
<reference evidence="6" key="1">
    <citation type="submission" date="2016-06" db="EMBL/GenBank/DDBJ databases">
        <title>Parallel loss of symbiosis genes in relatives of nitrogen-fixing non-legume Parasponia.</title>
        <authorList>
            <person name="Van Velzen R."/>
            <person name="Holmer R."/>
            <person name="Bu F."/>
            <person name="Rutten L."/>
            <person name="Van Zeijl A."/>
            <person name="Liu W."/>
            <person name="Santuari L."/>
            <person name="Cao Q."/>
            <person name="Sharma T."/>
            <person name="Shen D."/>
            <person name="Roswanjaya Y."/>
            <person name="Wardhani T."/>
            <person name="Kalhor M.S."/>
            <person name="Jansen J."/>
            <person name="Van den Hoogen J."/>
            <person name="Gungor B."/>
            <person name="Hartog M."/>
            <person name="Hontelez J."/>
            <person name="Verver J."/>
            <person name="Yang W.-C."/>
            <person name="Schijlen E."/>
            <person name="Repin R."/>
            <person name="Schilthuizen M."/>
            <person name="Schranz E."/>
            <person name="Heidstra R."/>
            <person name="Miyata K."/>
            <person name="Fedorova E."/>
            <person name="Kohlen W."/>
            <person name="Bisseling T."/>
            <person name="Smit S."/>
            <person name="Geurts R."/>
        </authorList>
    </citation>
    <scope>NUCLEOTIDE SEQUENCE [LARGE SCALE GENOMIC DNA]</scope>
    <source>
        <strain evidence="6">cv. WU1-14</strain>
    </source>
</reference>
<dbReference type="PANTHER" id="PTHR10073">
    <property type="entry name" value="DNA MISMATCH REPAIR PROTEIN MLH, PMS, MUTL"/>
    <property type="match status" value="1"/>
</dbReference>
<keyword evidence="2" id="KW-0227">DNA damage</keyword>
<dbReference type="OrthoDB" id="429932at2759"/>
<evidence type="ECO:0000259" key="3">
    <source>
        <dbReference type="SMART" id="SM00853"/>
    </source>
</evidence>
<organism evidence="5 6">
    <name type="scientific">Parasponia andersonii</name>
    <name type="common">Sponia andersonii</name>
    <dbReference type="NCBI Taxonomy" id="3476"/>
    <lineage>
        <taxon>Eukaryota</taxon>
        <taxon>Viridiplantae</taxon>
        <taxon>Streptophyta</taxon>
        <taxon>Embryophyta</taxon>
        <taxon>Tracheophyta</taxon>
        <taxon>Spermatophyta</taxon>
        <taxon>Magnoliopsida</taxon>
        <taxon>eudicotyledons</taxon>
        <taxon>Gunneridae</taxon>
        <taxon>Pentapetalae</taxon>
        <taxon>rosids</taxon>
        <taxon>fabids</taxon>
        <taxon>Rosales</taxon>
        <taxon>Cannabaceae</taxon>
        <taxon>Parasponia</taxon>
    </lineage>
</organism>
<feature type="domain" description="MutL C-terminal dimerisation" evidence="3">
    <location>
        <begin position="1048"/>
        <end position="1212"/>
    </location>
</feature>
<dbReference type="Gene3D" id="3.30.1370.100">
    <property type="entry name" value="MutL, C-terminal domain, regulatory subdomain"/>
    <property type="match status" value="1"/>
</dbReference>
<evidence type="ECO:0000256" key="2">
    <source>
        <dbReference type="ARBA" id="ARBA00022763"/>
    </source>
</evidence>
<evidence type="ECO:0000313" key="5">
    <source>
        <dbReference type="EMBL" id="PON50024.1"/>
    </source>
</evidence>
<name>A0A2P5BMP4_PARAD</name>
<dbReference type="SMART" id="SM01340">
    <property type="entry name" value="DNA_mis_repair"/>
    <property type="match status" value="1"/>
</dbReference>
<dbReference type="Gene3D" id="3.30.565.10">
    <property type="entry name" value="Histidine kinase-like ATPase, C-terminal domain"/>
    <property type="match status" value="1"/>
</dbReference>
<dbReference type="SMART" id="SM00853">
    <property type="entry name" value="MutL_C"/>
    <property type="match status" value="1"/>
</dbReference>
<dbReference type="Pfam" id="PF13589">
    <property type="entry name" value="HATPase_c_3"/>
    <property type="match status" value="1"/>
</dbReference>
<dbReference type="InterPro" id="IPR042121">
    <property type="entry name" value="MutL_C_regsub"/>
</dbReference>
<evidence type="ECO:0000313" key="6">
    <source>
        <dbReference type="Proteomes" id="UP000237105"/>
    </source>
</evidence>
<dbReference type="InterPro" id="IPR014721">
    <property type="entry name" value="Ribsml_uS5_D2-typ_fold_subgr"/>
</dbReference>
<dbReference type="InterPro" id="IPR037198">
    <property type="entry name" value="MutL_C_sf"/>
</dbReference>